<feature type="region of interest" description="Disordered" evidence="3">
    <location>
        <begin position="47"/>
        <end position="94"/>
    </location>
</feature>
<organism evidence="4 5">
    <name type="scientific">Teratosphaeria nubilosa</name>
    <dbReference type="NCBI Taxonomy" id="161662"/>
    <lineage>
        <taxon>Eukaryota</taxon>
        <taxon>Fungi</taxon>
        <taxon>Dikarya</taxon>
        <taxon>Ascomycota</taxon>
        <taxon>Pezizomycotina</taxon>
        <taxon>Dothideomycetes</taxon>
        <taxon>Dothideomycetidae</taxon>
        <taxon>Mycosphaerellales</taxon>
        <taxon>Teratosphaeriaceae</taxon>
        <taxon>Teratosphaeria</taxon>
    </lineage>
</organism>
<dbReference type="EMBL" id="ML995812">
    <property type="protein sequence ID" value="KAF2773070.1"/>
    <property type="molecule type" value="Genomic_DNA"/>
</dbReference>
<evidence type="ECO:0000313" key="5">
    <source>
        <dbReference type="Proteomes" id="UP000799436"/>
    </source>
</evidence>
<proteinExistence type="predicted"/>
<keyword evidence="5" id="KW-1185">Reference proteome</keyword>
<feature type="compositionally biased region" description="Polar residues" evidence="3">
    <location>
        <begin position="1"/>
        <end position="13"/>
    </location>
</feature>
<dbReference type="Gene3D" id="3.10.450.30">
    <property type="entry name" value="Microbial ribonucleases"/>
    <property type="match status" value="1"/>
</dbReference>
<evidence type="ECO:0000256" key="3">
    <source>
        <dbReference type="SAM" id="MobiDB-lite"/>
    </source>
</evidence>
<evidence type="ECO:0000256" key="1">
    <source>
        <dbReference type="ARBA" id="ARBA00022722"/>
    </source>
</evidence>
<feature type="region of interest" description="Disordered" evidence="3">
    <location>
        <begin position="196"/>
        <end position="222"/>
    </location>
</feature>
<accession>A0A6G1LKD2</accession>
<feature type="region of interest" description="Disordered" evidence="3">
    <location>
        <begin position="1"/>
        <end position="33"/>
    </location>
</feature>
<dbReference type="Proteomes" id="UP000799436">
    <property type="component" value="Unassembled WGS sequence"/>
</dbReference>
<dbReference type="SUPFAM" id="SSF53933">
    <property type="entry name" value="Microbial ribonucleases"/>
    <property type="match status" value="1"/>
</dbReference>
<protein>
    <submittedName>
        <fullName evidence="4">Uncharacterized protein</fullName>
    </submittedName>
</protein>
<sequence>MASIRFGSQSASRDGSRFGAQQPYGCEHPGAPYDIYQPAAELQAPWQTVTHRAMQRMRSQSVASSKTTGSARTSASLKTNVSSHTTASSGANSGVDSYCSCQGLSPTDPARRIKAAEARRQIQQAPPSPPRPVGYARRGGGGYPKTFWNREGLPLQTRGPLTKFSVMASGSWYSGTRPGAVRGVYNERSRADMDVMYHDPRKPGSAGREDQSSVASYRPRRRGLERLYNL</sequence>
<dbReference type="GO" id="GO:0003723">
    <property type="term" value="F:RNA binding"/>
    <property type="evidence" value="ECO:0007669"/>
    <property type="project" value="InterPro"/>
</dbReference>
<gene>
    <name evidence="4" type="ORF">EJ03DRAFT_348124</name>
</gene>
<feature type="compositionally biased region" description="Polar residues" evidence="3">
    <location>
        <begin position="57"/>
        <end position="94"/>
    </location>
</feature>
<feature type="region of interest" description="Disordered" evidence="3">
    <location>
        <begin position="116"/>
        <end position="141"/>
    </location>
</feature>
<name>A0A6G1LKD2_9PEZI</name>
<dbReference type="Pfam" id="PF00545">
    <property type="entry name" value="Ribonuclease"/>
    <property type="match status" value="1"/>
</dbReference>
<feature type="compositionally biased region" description="Basic and acidic residues" evidence="3">
    <location>
        <begin position="196"/>
        <end position="211"/>
    </location>
</feature>
<evidence type="ECO:0000313" key="4">
    <source>
        <dbReference type="EMBL" id="KAF2773070.1"/>
    </source>
</evidence>
<dbReference type="AlphaFoldDB" id="A0A6G1LKD2"/>
<dbReference type="InterPro" id="IPR000026">
    <property type="entry name" value="N1-like"/>
</dbReference>
<evidence type="ECO:0000256" key="2">
    <source>
        <dbReference type="ARBA" id="ARBA00022801"/>
    </source>
</evidence>
<dbReference type="OrthoDB" id="5091869at2759"/>
<reference evidence="4" key="1">
    <citation type="journal article" date="2020" name="Stud. Mycol.">
        <title>101 Dothideomycetes genomes: a test case for predicting lifestyles and emergence of pathogens.</title>
        <authorList>
            <person name="Haridas S."/>
            <person name="Albert R."/>
            <person name="Binder M."/>
            <person name="Bloem J."/>
            <person name="Labutti K."/>
            <person name="Salamov A."/>
            <person name="Andreopoulos B."/>
            <person name="Baker S."/>
            <person name="Barry K."/>
            <person name="Bills G."/>
            <person name="Bluhm B."/>
            <person name="Cannon C."/>
            <person name="Castanera R."/>
            <person name="Culley D."/>
            <person name="Daum C."/>
            <person name="Ezra D."/>
            <person name="Gonzalez J."/>
            <person name="Henrissat B."/>
            <person name="Kuo A."/>
            <person name="Liang C."/>
            <person name="Lipzen A."/>
            <person name="Lutzoni F."/>
            <person name="Magnuson J."/>
            <person name="Mondo S."/>
            <person name="Nolan M."/>
            <person name="Ohm R."/>
            <person name="Pangilinan J."/>
            <person name="Park H.-J."/>
            <person name="Ramirez L."/>
            <person name="Alfaro M."/>
            <person name="Sun H."/>
            <person name="Tritt A."/>
            <person name="Yoshinaga Y."/>
            <person name="Zwiers L.-H."/>
            <person name="Turgeon B."/>
            <person name="Goodwin S."/>
            <person name="Spatafora J."/>
            <person name="Crous P."/>
            <person name="Grigoriev I."/>
        </authorList>
    </citation>
    <scope>NUCLEOTIDE SEQUENCE</scope>
    <source>
        <strain evidence="4">CBS 116005</strain>
    </source>
</reference>
<keyword evidence="1" id="KW-0540">Nuclease</keyword>
<dbReference type="GO" id="GO:0016787">
    <property type="term" value="F:hydrolase activity"/>
    <property type="evidence" value="ECO:0007669"/>
    <property type="project" value="UniProtKB-KW"/>
</dbReference>
<keyword evidence="2" id="KW-0378">Hydrolase</keyword>
<dbReference type="InterPro" id="IPR016191">
    <property type="entry name" value="Ribonuclease/ribotoxin"/>
</dbReference>
<dbReference type="GO" id="GO:0004521">
    <property type="term" value="F:RNA endonuclease activity"/>
    <property type="evidence" value="ECO:0007669"/>
    <property type="project" value="InterPro"/>
</dbReference>